<sequence>MERTARLFLDNIYIMQENERLRKTAKVLMEENKALKEKLKERNKLQEQLQKQAATSSISAAAPNPNFNAATPAPTLSDLKPGPLKP</sequence>
<evidence type="ECO:0000313" key="3">
    <source>
        <dbReference type="Proteomes" id="UP001151287"/>
    </source>
</evidence>
<accession>A0A9Q0CTG3</accession>
<dbReference type="PANTHER" id="PTHR33601:SF1">
    <property type="entry name" value="PROTEIN LITTLE ZIPPER 4"/>
    <property type="match status" value="1"/>
</dbReference>
<protein>
    <submittedName>
        <fullName evidence="2">Uncharacterized protein</fullName>
    </submittedName>
</protein>
<name>A0A9Q0CTG3_9POAL</name>
<dbReference type="PANTHER" id="PTHR33601">
    <property type="entry name" value="PROTEIN LITTLE ZIPPER 4"/>
    <property type="match status" value="1"/>
</dbReference>
<keyword evidence="3" id="KW-1185">Reference proteome</keyword>
<dbReference type="AlphaFoldDB" id="A0A9Q0CTG3"/>
<evidence type="ECO:0000256" key="1">
    <source>
        <dbReference type="SAM" id="MobiDB-lite"/>
    </source>
</evidence>
<organism evidence="2 3">
    <name type="scientific">Rhynchospora breviuscula</name>
    <dbReference type="NCBI Taxonomy" id="2022672"/>
    <lineage>
        <taxon>Eukaryota</taxon>
        <taxon>Viridiplantae</taxon>
        <taxon>Streptophyta</taxon>
        <taxon>Embryophyta</taxon>
        <taxon>Tracheophyta</taxon>
        <taxon>Spermatophyta</taxon>
        <taxon>Magnoliopsida</taxon>
        <taxon>Liliopsida</taxon>
        <taxon>Poales</taxon>
        <taxon>Cyperaceae</taxon>
        <taxon>Cyperoideae</taxon>
        <taxon>Rhynchosporeae</taxon>
        <taxon>Rhynchospora</taxon>
    </lineage>
</organism>
<gene>
    <name evidence="2" type="ORF">LUZ63_008391</name>
</gene>
<dbReference type="Proteomes" id="UP001151287">
    <property type="component" value="Unassembled WGS sequence"/>
</dbReference>
<dbReference type="InterPro" id="IPR039312">
    <property type="entry name" value="ZPR"/>
</dbReference>
<dbReference type="EMBL" id="JAMQYH010000002">
    <property type="protein sequence ID" value="KAJ1699879.1"/>
    <property type="molecule type" value="Genomic_DNA"/>
</dbReference>
<evidence type="ECO:0000313" key="2">
    <source>
        <dbReference type="EMBL" id="KAJ1699879.1"/>
    </source>
</evidence>
<reference evidence="2" key="1">
    <citation type="journal article" date="2022" name="Cell">
        <title>Repeat-based holocentromeres influence genome architecture and karyotype evolution.</title>
        <authorList>
            <person name="Hofstatter P.G."/>
            <person name="Thangavel G."/>
            <person name="Lux T."/>
            <person name="Neumann P."/>
            <person name="Vondrak T."/>
            <person name="Novak P."/>
            <person name="Zhang M."/>
            <person name="Costa L."/>
            <person name="Castellani M."/>
            <person name="Scott A."/>
            <person name="Toegelov H."/>
            <person name="Fuchs J."/>
            <person name="Mata-Sucre Y."/>
            <person name="Dias Y."/>
            <person name="Vanzela A.L.L."/>
            <person name="Huettel B."/>
            <person name="Almeida C.C.S."/>
            <person name="Simkova H."/>
            <person name="Souza G."/>
            <person name="Pedrosa-Harand A."/>
            <person name="Macas J."/>
            <person name="Mayer K.F.X."/>
            <person name="Houben A."/>
            <person name="Marques A."/>
        </authorList>
    </citation>
    <scope>NUCLEOTIDE SEQUENCE</scope>
    <source>
        <strain evidence="2">RhyBre1mFocal</strain>
    </source>
</reference>
<proteinExistence type="predicted"/>
<feature type="compositionally biased region" description="Low complexity" evidence="1">
    <location>
        <begin position="46"/>
        <end position="75"/>
    </location>
</feature>
<feature type="region of interest" description="Disordered" evidence="1">
    <location>
        <begin position="42"/>
        <end position="86"/>
    </location>
</feature>
<comment type="caution">
    <text evidence="2">The sequence shown here is derived from an EMBL/GenBank/DDBJ whole genome shotgun (WGS) entry which is preliminary data.</text>
</comment>